<name>A0A100WC34_MYCCR</name>
<proteinExistence type="predicted"/>
<dbReference type="EMBL" id="BCSY01000044">
    <property type="protein sequence ID" value="GAS95759.1"/>
    <property type="molecule type" value="Genomic_DNA"/>
</dbReference>
<organism evidence="1 2">
    <name type="scientific">Mycolicibacterium canariasense</name>
    <name type="common">Mycobacterium canariasense</name>
    <dbReference type="NCBI Taxonomy" id="228230"/>
    <lineage>
        <taxon>Bacteria</taxon>
        <taxon>Bacillati</taxon>
        <taxon>Actinomycetota</taxon>
        <taxon>Actinomycetes</taxon>
        <taxon>Mycobacteriales</taxon>
        <taxon>Mycobacteriaceae</taxon>
        <taxon>Mycolicibacterium</taxon>
    </lineage>
</organism>
<accession>A0A100WC34</accession>
<protein>
    <submittedName>
        <fullName evidence="1">Uncharacterized protein</fullName>
    </submittedName>
</protein>
<dbReference type="RefSeq" id="WP_062656880.1">
    <property type="nucleotide sequence ID" value="NZ_BCSY01000044.1"/>
</dbReference>
<keyword evidence="2" id="KW-1185">Reference proteome</keyword>
<dbReference type="Proteomes" id="UP000069443">
    <property type="component" value="Unassembled WGS sequence"/>
</dbReference>
<reference evidence="2" key="2">
    <citation type="submission" date="2016-02" db="EMBL/GenBank/DDBJ databases">
        <title>Draft genome sequence of five rapidly growing Mycobacterium species.</title>
        <authorList>
            <person name="Katahira K."/>
            <person name="Gotou Y."/>
            <person name="Iida K."/>
            <person name="Ogura Y."/>
            <person name="Hayashi T."/>
        </authorList>
    </citation>
    <scope>NUCLEOTIDE SEQUENCE [LARGE SCALE GENOMIC DNA]</scope>
    <source>
        <strain evidence="2">JCM15298</strain>
    </source>
</reference>
<dbReference type="STRING" id="228230.RMCC_2725"/>
<evidence type="ECO:0000313" key="2">
    <source>
        <dbReference type="Proteomes" id="UP000069443"/>
    </source>
</evidence>
<dbReference type="AlphaFoldDB" id="A0A100WC34"/>
<gene>
    <name evidence="1" type="ORF">RMCC_2725</name>
</gene>
<comment type="caution">
    <text evidence="1">The sequence shown here is derived from an EMBL/GenBank/DDBJ whole genome shotgun (WGS) entry which is preliminary data.</text>
</comment>
<sequence>MRNIDQERTLIHYLREFFNLETSPDSNMWQVQALAALGLLNGDLTKLVTNAAEADHQELGDIIKNNPLDLETP</sequence>
<evidence type="ECO:0000313" key="1">
    <source>
        <dbReference type="EMBL" id="GAS95759.1"/>
    </source>
</evidence>
<reference evidence="2" key="1">
    <citation type="journal article" date="2016" name="Genome Announc.">
        <title>Draft Genome Sequences of Five Rapidly Growing Mycobacterium Species, M. thermoresistibile, M. fortuitum subsp. acetamidolyticum, M. canariasense, M. brisbanense, and M. novocastrense.</title>
        <authorList>
            <person name="Katahira K."/>
            <person name="Ogura Y."/>
            <person name="Gotoh Y."/>
            <person name="Hayashi T."/>
        </authorList>
    </citation>
    <scope>NUCLEOTIDE SEQUENCE [LARGE SCALE GENOMIC DNA]</scope>
    <source>
        <strain evidence="2">JCM15298</strain>
    </source>
</reference>